<dbReference type="EMBL" id="CP039126">
    <property type="protein sequence ID" value="QMW77505.1"/>
    <property type="molecule type" value="Genomic_DNA"/>
</dbReference>
<dbReference type="GO" id="GO:0016987">
    <property type="term" value="F:sigma factor activity"/>
    <property type="evidence" value="ECO:0007669"/>
    <property type="project" value="UniProtKB-KW"/>
</dbReference>
<dbReference type="RefSeq" id="WP_026255768.1">
    <property type="nucleotide sequence ID" value="NZ_AP031416.1"/>
</dbReference>
<dbReference type="InterPro" id="IPR013249">
    <property type="entry name" value="RNA_pol_sigma70_r4_t2"/>
</dbReference>
<comment type="similarity">
    <text evidence="1">Belongs to the sigma-70 factor family. ECF subfamily.</text>
</comment>
<dbReference type="InterPro" id="IPR013325">
    <property type="entry name" value="RNA_pol_sigma_r2"/>
</dbReference>
<dbReference type="CDD" id="cd06171">
    <property type="entry name" value="Sigma70_r4"/>
    <property type="match status" value="1"/>
</dbReference>
<evidence type="ECO:0000256" key="2">
    <source>
        <dbReference type="ARBA" id="ARBA00023015"/>
    </source>
</evidence>
<dbReference type="KEGG" id="bpro:PMF13cell1_04916"/>
<dbReference type="Gene3D" id="1.10.1740.10">
    <property type="match status" value="1"/>
</dbReference>
<dbReference type="SUPFAM" id="SSF88659">
    <property type="entry name" value="Sigma3 and sigma4 domains of RNA polymerase sigma factors"/>
    <property type="match status" value="1"/>
</dbReference>
<dbReference type="AlphaFoldDB" id="A0A4P6M4B2"/>
<dbReference type="Pfam" id="PF04542">
    <property type="entry name" value="Sigma70_r2"/>
    <property type="match status" value="1"/>
</dbReference>
<dbReference type="GO" id="GO:0006352">
    <property type="term" value="P:DNA-templated transcription initiation"/>
    <property type="evidence" value="ECO:0007669"/>
    <property type="project" value="InterPro"/>
</dbReference>
<protein>
    <submittedName>
        <fullName evidence="7">ECF RNA polymerase sigma-E factor</fullName>
    </submittedName>
    <submittedName>
        <fullName evidence="8">Sigma-70 family RNA polymerase sigma factor</fullName>
    </submittedName>
</protein>
<dbReference type="InterPro" id="IPR039425">
    <property type="entry name" value="RNA_pol_sigma-70-like"/>
</dbReference>
<evidence type="ECO:0000256" key="1">
    <source>
        <dbReference type="ARBA" id="ARBA00010641"/>
    </source>
</evidence>
<reference evidence="8 10" key="2">
    <citation type="submission" date="2019-04" db="EMBL/GenBank/DDBJ databases">
        <authorList>
            <person name="Schori C."/>
            <person name="Ahrens C."/>
        </authorList>
    </citation>
    <scope>NUCLEOTIDE SEQUENCE [LARGE SCALE GENOMIC DNA]</scope>
    <source>
        <strain evidence="8 10">DSM 2950</strain>
    </source>
</reference>
<feature type="domain" description="RNA polymerase sigma factor 70 region 4 type 2" evidence="6">
    <location>
        <begin position="106"/>
        <end position="157"/>
    </location>
</feature>
<evidence type="ECO:0000259" key="6">
    <source>
        <dbReference type="Pfam" id="PF08281"/>
    </source>
</evidence>
<dbReference type="InterPro" id="IPR036388">
    <property type="entry name" value="WH-like_DNA-bd_sf"/>
</dbReference>
<dbReference type="InterPro" id="IPR014284">
    <property type="entry name" value="RNA_pol_sigma-70_dom"/>
</dbReference>
<keyword evidence="3" id="KW-0731">Sigma factor</keyword>
<organism evidence="7 9">
    <name type="scientific">Blautia producta</name>
    <dbReference type="NCBI Taxonomy" id="33035"/>
    <lineage>
        <taxon>Bacteria</taxon>
        <taxon>Bacillati</taxon>
        <taxon>Bacillota</taxon>
        <taxon>Clostridia</taxon>
        <taxon>Lachnospirales</taxon>
        <taxon>Lachnospiraceae</taxon>
        <taxon>Blautia</taxon>
    </lineage>
</organism>
<keyword evidence="4" id="KW-0804">Transcription</keyword>
<dbReference type="NCBIfam" id="TIGR02937">
    <property type="entry name" value="sigma70-ECF"/>
    <property type="match status" value="1"/>
</dbReference>
<dbReference type="PANTHER" id="PTHR43133">
    <property type="entry name" value="RNA POLYMERASE ECF-TYPE SIGMA FACTO"/>
    <property type="match status" value="1"/>
</dbReference>
<dbReference type="SUPFAM" id="SSF88946">
    <property type="entry name" value="Sigma2 domain of RNA polymerase sigma factors"/>
    <property type="match status" value="1"/>
</dbReference>
<sequence>MWLVKKAQRGDADAFVELIEQNKQAMYKVARSYLSCEDDIADAMSEAVLSAYEHLGELRSASYFKTWLIRILINCCNDILRHQGRCTVVEQIPEKGTVEEMGADQNFTDLVQELPKDFRMIFVLYYGEGFCTREIAELLDISENTVKSRLRRGRMKLGEVLQQQ</sequence>
<dbReference type="Pfam" id="PF08281">
    <property type="entry name" value="Sigma70_r4_2"/>
    <property type="match status" value="1"/>
</dbReference>
<dbReference type="EMBL" id="CP035945">
    <property type="protein sequence ID" value="QBE99342.1"/>
    <property type="molecule type" value="Genomic_DNA"/>
</dbReference>
<dbReference type="Proteomes" id="UP000515789">
    <property type="component" value="Chromosome"/>
</dbReference>
<gene>
    <name evidence="7" type="primary">rpoE_3</name>
    <name evidence="8" type="ORF">E5259_07840</name>
    <name evidence="7" type="ORF">PMF13cell1_04916</name>
</gene>
<evidence type="ECO:0000256" key="4">
    <source>
        <dbReference type="ARBA" id="ARBA00023163"/>
    </source>
</evidence>
<keyword evidence="2" id="KW-0805">Transcription regulation</keyword>
<evidence type="ECO:0000313" key="9">
    <source>
        <dbReference type="Proteomes" id="UP000289794"/>
    </source>
</evidence>
<dbReference type="InterPro" id="IPR007627">
    <property type="entry name" value="RNA_pol_sigma70_r2"/>
</dbReference>
<accession>A0A4P6M4B2</accession>
<dbReference type="GeneID" id="75055553"/>
<name>A0A4P6M4B2_9FIRM</name>
<dbReference type="Gene3D" id="1.10.10.10">
    <property type="entry name" value="Winged helix-like DNA-binding domain superfamily/Winged helix DNA-binding domain"/>
    <property type="match status" value="1"/>
</dbReference>
<evidence type="ECO:0000256" key="3">
    <source>
        <dbReference type="ARBA" id="ARBA00023082"/>
    </source>
</evidence>
<evidence type="ECO:0000313" key="8">
    <source>
        <dbReference type="EMBL" id="QMW77505.1"/>
    </source>
</evidence>
<evidence type="ECO:0000313" key="10">
    <source>
        <dbReference type="Proteomes" id="UP000515789"/>
    </source>
</evidence>
<dbReference type="GO" id="GO:0003677">
    <property type="term" value="F:DNA binding"/>
    <property type="evidence" value="ECO:0007669"/>
    <property type="project" value="InterPro"/>
</dbReference>
<proteinExistence type="inferred from homology"/>
<feature type="domain" description="RNA polymerase sigma-70 region 2" evidence="5">
    <location>
        <begin position="18"/>
        <end position="85"/>
    </location>
</feature>
<dbReference type="Proteomes" id="UP000289794">
    <property type="component" value="Chromosome"/>
</dbReference>
<evidence type="ECO:0000259" key="5">
    <source>
        <dbReference type="Pfam" id="PF04542"/>
    </source>
</evidence>
<dbReference type="InterPro" id="IPR013324">
    <property type="entry name" value="RNA_pol_sigma_r3/r4-like"/>
</dbReference>
<reference evidence="7 9" key="1">
    <citation type="submission" date="2019-01" db="EMBL/GenBank/DDBJ databases">
        <title>PMF-metabolizing Aryl O-demethylase.</title>
        <authorList>
            <person name="Kim M."/>
        </authorList>
    </citation>
    <scope>NUCLEOTIDE SEQUENCE [LARGE SCALE GENOMIC DNA]</scope>
    <source>
        <strain evidence="7 9">PMF1</strain>
    </source>
</reference>
<evidence type="ECO:0000313" key="7">
    <source>
        <dbReference type="EMBL" id="QBE99342.1"/>
    </source>
</evidence>
<dbReference type="PANTHER" id="PTHR43133:SF51">
    <property type="entry name" value="RNA POLYMERASE SIGMA FACTOR"/>
    <property type="match status" value="1"/>
</dbReference>